<sequence>MNKILLILLSILLGSLLHSCNDLSPREKCLDDNGCKHRAENCLTGLAIVKGMTNIGFTGNELELAAINCNLLQSQCTLSCLEKHKY</sequence>
<proteinExistence type="predicted"/>
<protein>
    <submittedName>
        <fullName evidence="1">Uncharacterized protein</fullName>
    </submittedName>
</protein>
<gene>
    <name evidence="1" type="ORF">EFP84_12425</name>
</gene>
<dbReference type="Proteomes" id="UP000276407">
    <property type="component" value="Chromosome 1"/>
</dbReference>
<reference evidence="1 2" key="1">
    <citation type="submission" date="2018-11" db="EMBL/GenBank/DDBJ databases">
        <title>Complete genome sequence of Leptospira kmetyi isolate LS 001/16 from soil sample associated with a leptospirosis patient in Kelantan.</title>
        <authorList>
            <person name="Muhammad Yusoff F."/>
            <person name="Muhammad Yusoff S."/>
            <person name="Ahmad M.N."/>
            <person name="Yusof N.Y."/>
            <person name="Aziah I."/>
        </authorList>
    </citation>
    <scope>NUCLEOTIDE SEQUENCE [LARGE SCALE GENOMIC DNA]</scope>
    <source>
        <strain evidence="1 2">LS 001/16</strain>
    </source>
</reference>
<dbReference type="RefSeq" id="WP_084492253.1">
    <property type="nucleotide sequence ID" value="NZ_CP033614.1"/>
</dbReference>
<dbReference type="EMBL" id="CP033614">
    <property type="protein sequence ID" value="AYV56236.1"/>
    <property type="molecule type" value="Genomic_DNA"/>
</dbReference>
<dbReference type="NCBIfam" id="NF047434">
    <property type="entry name" value="LA_0364_fam_lipo"/>
    <property type="match status" value="1"/>
</dbReference>
<dbReference type="AlphaFoldDB" id="A0A5F1XQ34"/>
<evidence type="ECO:0000313" key="1">
    <source>
        <dbReference type="EMBL" id="AYV56236.1"/>
    </source>
</evidence>
<evidence type="ECO:0000313" key="2">
    <source>
        <dbReference type="Proteomes" id="UP000276407"/>
    </source>
</evidence>
<organism evidence="1 2">
    <name type="scientific">Leptospira kmetyi</name>
    <dbReference type="NCBI Taxonomy" id="408139"/>
    <lineage>
        <taxon>Bacteria</taxon>
        <taxon>Pseudomonadati</taxon>
        <taxon>Spirochaetota</taxon>
        <taxon>Spirochaetia</taxon>
        <taxon>Leptospirales</taxon>
        <taxon>Leptospiraceae</taxon>
        <taxon>Leptospira</taxon>
    </lineage>
</organism>
<accession>A0A5F1XQ34</accession>
<name>A0A5F1XQ34_9LEPT</name>
<dbReference type="KEGG" id="lkm:EFP84_12425"/>